<keyword evidence="1" id="KW-0472">Membrane</keyword>
<evidence type="ECO:0000313" key="2">
    <source>
        <dbReference type="EMBL" id="KIW59068.1"/>
    </source>
</evidence>
<protein>
    <submittedName>
        <fullName evidence="2">Uncharacterized protein</fullName>
    </submittedName>
</protein>
<dbReference type="AlphaFoldDB" id="A0A0D2ETP6"/>
<feature type="transmembrane region" description="Helical" evidence="1">
    <location>
        <begin position="63"/>
        <end position="84"/>
    </location>
</feature>
<dbReference type="Proteomes" id="UP000054342">
    <property type="component" value="Unassembled WGS sequence"/>
</dbReference>
<dbReference type="HOGENOM" id="CLU_020820_0_0_1"/>
<dbReference type="GeneID" id="25325454"/>
<feature type="transmembrane region" description="Helical" evidence="1">
    <location>
        <begin position="172"/>
        <end position="195"/>
    </location>
</feature>
<accession>A0A0D2ETP6</accession>
<reference evidence="2 3" key="1">
    <citation type="submission" date="2015-01" db="EMBL/GenBank/DDBJ databases">
        <title>The Genome Sequence of Exophiala xenobiotica CBS118157.</title>
        <authorList>
            <consortium name="The Broad Institute Genomics Platform"/>
            <person name="Cuomo C."/>
            <person name="de Hoog S."/>
            <person name="Gorbushina A."/>
            <person name="Stielow B."/>
            <person name="Teixiera M."/>
            <person name="Abouelleil A."/>
            <person name="Chapman S.B."/>
            <person name="Priest M."/>
            <person name="Young S.K."/>
            <person name="Wortman J."/>
            <person name="Nusbaum C."/>
            <person name="Birren B."/>
        </authorList>
    </citation>
    <scope>NUCLEOTIDE SEQUENCE [LARGE SCALE GENOMIC DNA]</scope>
    <source>
        <strain evidence="2 3">CBS 118157</strain>
    </source>
</reference>
<organism evidence="2 3">
    <name type="scientific">Exophiala xenobiotica</name>
    <dbReference type="NCBI Taxonomy" id="348802"/>
    <lineage>
        <taxon>Eukaryota</taxon>
        <taxon>Fungi</taxon>
        <taxon>Dikarya</taxon>
        <taxon>Ascomycota</taxon>
        <taxon>Pezizomycotina</taxon>
        <taxon>Eurotiomycetes</taxon>
        <taxon>Chaetothyriomycetidae</taxon>
        <taxon>Chaetothyriales</taxon>
        <taxon>Herpotrichiellaceae</taxon>
        <taxon>Exophiala</taxon>
    </lineage>
</organism>
<proteinExistence type="predicted"/>
<keyword evidence="1" id="KW-1133">Transmembrane helix</keyword>
<gene>
    <name evidence="2" type="ORF">PV05_03546</name>
</gene>
<feature type="transmembrane region" description="Helical" evidence="1">
    <location>
        <begin position="99"/>
        <end position="118"/>
    </location>
</feature>
<dbReference type="OrthoDB" id="3596604at2759"/>
<dbReference type="RefSeq" id="XP_013319652.1">
    <property type="nucleotide sequence ID" value="XM_013464198.1"/>
</dbReference>
<keyword evidence="3" id="KW-1185">Reference proteome</keyword>
<evidence type="ECO:0000313" key="3">
    <source>
        <dbReference type="Proteomes" id="UP000054342"/>
    </source>
</evidence>
<evidence type="ECO:0000256" key="1">
    <source>
        <dbReference type="SAM" id="Phobius"/>
    </source>
</evidence>
<name>A0A0D2ETP6_9EURO</name>
<keyword evidence="1" id="KW-0812">Transmembrane</keyword>
<sequence>MNDKHKSCLPEPNEPFMSWHSSGWKPNCEDNLMGKTRYNTCHSPKGSPCFDHKAQRRRLLAAGVLRLLATVAVCALLGITILLFEKLKRGITTSERRGFNTVIIGLSLILSLNLFYSLEGCAQTIRWQLVASEYHSLKQFDLVFNFDRKWNAFRLLWSARTPGSHMPNKTQLLALLYLLVSLGLLADTAVLGLTYSMEVSARYKLSRPGTVSVAKLDSISPLQNSRTAHFQQAQNYGLISQGFIPVVSSVGENQTRNAGLLIIQHTEAADLFWYQFMDFSADNLNYFAPSSRYVTSNATCREVAVVSGGHGGYNLTTGEPIGESSVRIRDGDDAVQDIYIGDFQAPGATTWLGSINPGSGTCGPRCAHVWALQSAYPSPGREEPRFWKCTNTVSDILNTNRDVNASAFEMPQSMAQIMAGAIGFSGVERQDDPFQRVLYAYGNAFAPSNDEAIMNVFDMEATIMWFTTGAFAAMDSFGPRVKVTNQRQPMPAQVLSVNWGYTIAVLAIPPLAQALVLVATIIYGDKTVVRDGGAVATARLLEPLTQRLGHEGGEAAATTDVIEEGLGQYKIKYQPVCNLGGGIESPLEARM</sequence>
<dbReference type="EMBL" id="KN847318">
    <property type="protein sequence ID" value="KIW59068.1"/>
    <property type="molecule type" value="Genomic_DNA"/>
</dbReference>